<proteinExistence type="predicted"/>
<dbReference type="SUPFAM" id="SSF53383">
    <property type="entry name" value="PLP-dependent transferases"/>
    <property type="match status" value="1"/>
</dbReference>
<accession>A0ABM9I7W3</accession>
<gene>
    <name evidence="4" type="ORF">MSZNOR_4381</name>
</gene>
<sequence>MAMERMEALLKQELAQLERSGMRKSREAIITGVVPPREGRGVRYLLQGEGDRPFLRMNSNGYLGLALHPEVVKAEEEGARAYGAGPGAVRFISGTYEPHVRLEQRLAEFHGREAAMLFSSAYATVMGVLPTLISAETAVLSDELNHNCIINAIRLARPKEKFVYEHLNVDQAETFLRQAAESCRRGIIVTDGIFSMRGDHAPLKELLALARTYDEKFAEGVIVVVDDSHGVAAFGKTGRGVEEYTECGHVDVLIGTLGKAFGVNGGYVVGSSLLIDYLREKAPLYIYSNPITPGEAAAGVKAVEIVSGPEGLQRLERLRELTAKFRQGLRDVGFETLSGEHPVVPLMLRDTEKTRSMVLYLRQRGILATGIVYPVVPRGDEEIRFQVSADHTAADLDEVLNVLGESKDMRAS</sequence>
<keyword evidence="4" id="KW-0436">Ligase</keyword>
<evidence type="ECO:0000313" key="4">
    <source>
        <dbReference type="EMBL" id="CAI8947863.1"/>
    </source>
</evidence>
<protein>
    <submittedName>
        <fullName evidence="4">2-amino-3-ketobutyrate coenzyme A ligase</fullName>
    </submittedName>
</protein>
<organism evidence="4 5">
    <name type="scientific">Methylocaldum szegediense</name>
    <dbReference type="NCBI Taxonomy" id="73780"/>
    <lineage>
        <taxon>Bacteria</taxon>
        <taxon>Pseudomonadati</taxon>
        <taxon>Pseudomonadota</taxon>
        <taxon>Gammaproteobacteria</taxon>
        <taxon>Methylococcales</taxon>
        <taxon>Methylococcaceae</taxon>
        <taxon>Methylocaldum</taxon>
    </lineage>
</organism>
<dbReference type="InterPro" id="IPR015422">
    <property type="entry name" value="PyrdxlP-dep_Trfase_small"/>
</dbReference>
<dbReference type="Proteomes" id="UP001162030">
    <property type="component" value="Chromosome"/>
</dbReference>
<dbReference type="Pfam" id="PF00155">
    <property type="entry name" value="Aminotran_1_2"/>
    <property type="match status" value="1"/>
</dbReference>
<keyword evidence="2" id="KW-0808">Transferase</keyword>
<evidence type="ECO:0000313" key="5">
    <source>
        <dbReference type="Proteomes" id="UP001162030"/>
    </source>
</evidence>
<evidence type="ECO:0000259" key="3">
    <source>
        <dbReference type="Pfam" id="PF00155"/>
    </source>
</evidence>
<dbReference type="InterPro" id="IPR015421">
    <property type="entry name" value="PyrdxlP-dep_Trfase_major"/>
</dbReference>
<dbReference type="InterPro" id="IPR015424">
    <property type="entry name" value="PyrdxlP-dep_Trfase"/>
</dbReference>
<comment type="cofactor">
    <cofactor evidence="1">
        <name>pyridoxal 5'-phosphate</name>
        <dbReference type="ChEBI" id="CHEBI:597326"/>
    </cofactor>
</comment>
<keyword evidence="5" id="KW-1185">Reference proteome</keyword>
<dbReference type="EMBL" id="OX458333">
    <property type="protein sequence ID" value="CAI8947863.1"/>
    <property type="molecule type" value="Genomic_DNA"/>
</dbReference>
<dbReference type="RefSeq" id="WP_026609765.1">
    <property type="nucleotide sequence ID" value="NZ_OX458333.1"/>
</dbReference>
<dbReference type="Gene3D" id="3.40.640.10">
    <property type="entry name" value="Type I PLP-dependent aspartate aminotransferase-like (Major domain)"/>
    <property type="match status" value="1"/>
</dbReference>
<evidence type="ECO:0000256" key="1">
    <source>
        <dbReference type="ARBA" id="ARBA00001933"/>
    </source>
</evidence>
<dbReference type="GO" id="GO:0016874">
    <property type="term" value="F:ligase activity"/>
    <property type="evidence" value="ECO:0007669"/>
    <property type="project" value="UniProtKB-KW"/>
</dbReference>
<evidence type="ECO:0000256" key="2">
    <source>
        <dbReference type="ARBA" id="ARBA00022679"/>
    </source>
</evidence>
<name>A0ABM9I7W3_9GAMM</name>
<dbReference type="InterPro" id="IPR050087">
    <property type="entry name" value="AON_synthase_class-II"/>
</dbReference>
<reference evidence="4 5" key="1">
    <citation type="submission" date="2023-03" db="EMBL/GenBank/DDBJ databases">
        <authorList>
            <person name="Pearce D."/>
        </authorList>
    </citation>
    <scope>NUCLEOTIDE SEQUENCE [LARGE SCALE GENOMIC DNA]</scope>
    <source>
        <strain evidence="4">Msz</strain>
    </source>
</reference>
<feature type="domain" description="Aminotransferase class I/classII large" evidence="3">
    <location>
        <begin position="54"/>
        <end position="402"/>
    </location>
</feature>
<dbReference type="PANTHER" id="PTHR13693">
    <property type="entry name" value="CLASS II AMINOTRANSFERASE/8-AMINO-7-OXONONANOATE SYNTHASE"/>
    <property type="match status" value="1"/>
</dbReference>
<dbReference type="Gene3D" id="3.90.1150.10">
    <property type="entry name" value="Aspartate Aminotransferase, domain 1"/>
    <property type="match status" value="1"/>
</dbReference>
<dbReference type="InterPro" id="IPR004839">
    <property type="entry name" value="Aminotransferase_I/II_large"/>
</dbReference>